<comment type="caution">
    <text evidence="2">The sequence shown here is derived from an EMBL/GenBank/DDBJ whole genome shotgun (WGS) entry which is preliminary data.</text>
</comment>
<dbReference type="Proteomes" id="UP001178507">
    <property type="component" value="Unassembled WGS sequence"/>
</dbReference>
<dbReference type="AlphaFoldDB" id="A0AA36NB13"/>
<evidence type="ECO:0000313" key="3">
    <source>
        <dbReference type="Proteomes" id="UP001178507"/>
    </source>
</evidence>
<gene>
    <name evidence="2" type="ORF">EVOR1521_LOCUS21061</name>
</gene>
<feature type="compositionally biased region" description="Gly residues" evidence="1">
    <location>
        <begin position="219"/>
        <end position="229"/>
    </location>
</feature>
<name>A0AA36NB13_9DINO</name>
<evidence type="ECO:0000313" key="2">
    <source>
        <dbReference type="EMBL" id="CAJ1396936.1"/>
    </source>
</evidence>
<proteinExistence type="predicted"/>
<feature type="compositionally biased region" description="Basic and acidic residues" evidence="1">
    <location>
        <begin position="8"/>
        <end position="25"/>
    </location>
</feature>
<organism evidence="2 3">
    <name type="scientific">Effrenium voratum</name>
    <dbReference type="NCBI Taxonomy" id="2562239"/>
    <lineage>
        <taxon>Eukaryota</taxon>
        <taxon>Sar</taxon>
        <taxon>Alveolata</taxon>
        <taxon>Dinophyceae</taxon>
        <taxon>Suessiales</taxon>
        <taxon>Symbiodiniaceae</taxon>
        <taxon>Effrenium</taxon>
    </lineage>
</organism>
<accession>A0AA36NB13</accession>
<keyword evidence="3" id="KW-1185">Reference proteome</keyword>
<feature type="region of interest" description="Disordered" evidence="1">
    <location>
        <begin position="1"/>
        <end position="52"/>
    </location>
</feature>
<sequence>MEEAGAQTKEHADEAKKDAGKEARKPKSRVRLVECGTMSGAASRPSGRAGTHLQWAQTPTGQWVRVFSTTAIAPNRQRDKSRVENNVGLAEFGDAWTEFYSSVNGLPIAMGYDRIVYGDHGPYVEFSSHHLCWSTFPNFVEKPEMSFFDEYYTLDGSTMLYAQKRTVVNKPNPPSGPWSAQNNRPEGYANYLIGKFYLACEADVIFVNRPAKKKKKRGQGQGQGPPGGQGDEEPEELLEVEEIPEDGEVWDWEAEVPWVEGWWGNGAWPMAGETFDWQYGYESQETYAGSSYVASDGDASSATTSSQKGSCISACERSRGKPVSRGSIRARCLFSI</sequence>
<evidence type="ECO:0000256" key="1">
    <source>
        <dbReference type="SAM" id="MobiDB-lite"/>
    </source>
</evidence>
<dbReference type="EMBL" id="CAUJNA010003248">
    <property type="protein sequence ID" value="CAJ1396936.1"/>
    <property type="molecule type" value="Genomic_DNA"/>
</dbReference>
<protein>
    <submittedName>
        <fullName evidence="2">Uncharacterized protein</fullName>
    </submittedName>
</protein>
<reference evidence="2" key="1">
    <citation type="submission" date="2023-08" db="EMBL/GenBank/DDBJ databases">
        <authorList>
            <person name="Chen Y."/>
            <person name="Shah S."/>
            <person name="Dougan E. K."/>
            <person name="Thang M."/>
            <person name="Chan C."/>
        </authorList>
    </citation>
    <scope>NUCLEOTIDE SEQUENCE</scope>
</reference>
<feature type="region of interest" description="Disordered" evidence="1">
    <location>
        <begin position="211"/>
        <end position="236"/>
    </location>
</feature>